<protein>
    <submittedName>
        <fullName evidence="7">Sulfate permease, SulP family</fullName>
    </submittedName>
</protein>
<feature type="domain" description="STAS" evidence="6">
    <location>
        <begin position="453"/>
        <end position="566"/>
    </location>
</feature>
<dbReference type="STRING" id="1227549.SAMN05444007_10326"/>
<reference evidence="7 8" key="1">
    <citation type="submission" date="2016-10" db="EMBL/GenBank/DDBJ databases">
        <authorList>
            <person name="de Groot N.N."/>
        </authorList>
    </citation>
    <scope>NUCLEOTIDE SEQUENCE [LARGE SCALE GENOMIC DNA]</scope>
    <source>
        <strain evidence="7 8">DSM 29340</strain>
    </source>
</reference>
<dbReference type="InterPro" id="IPR001902">
    <property type="entry name" value="SLC26A/SulP_fam"/>
</dbReference>
<feature type="transmembrane region" description="Helical" evidence="5">
    <location>
        <begin position="216"/>
        <end position="236"/>
    </location>
</feature>
<dbReference type="InterPro" id="IPR002645">
    <property type="entry name" value="STAS_dom"/>
</dbReference>
<feature type="transmembrane region" description="Helical" evidence="5">
    <location>
        <begin position="265"/>
        <end position="293"/>
    </location>
</feature>
<feature type="transmembrane region" description="Helical" evidence="5">
    <location>
        <begin position="370"/>
        <end position="387"/>
    </location>
</feature>
<feature type="transmembrane region" description="Helical" evidence="5">
    <location>
        <begin position="305"/>
        <end position="323"/>
    </location>
</feature>
<dbReference type="PANTHER" id="PTHR11814">
    <property type="entry name" value="SULFATE TRANSPORTER"/>
    <property type="match status" value="1"/>
</dbReference>
<feature type="transmembrane region" description="Helical" evidence="5">
    <location>
        <begin position="21"/>
        <end position="46"/>
    </location>
</feature>
<name>A0A1H6V7V5_9RHOB</name>
<dbReference type="EMBL" id="FNYD01000003">
    <property type="protein sequence ID" value="SEI96422.1"/>
    <property type="molecule type" value="Genomic_DNA"/>
</dbReference>
<dbReference type="Pfam" id="PF00916">
    <property type="entry name" value="Sulfate_transp"/>
    <property type="match status" value="1"/>
</dbReference>
<evidence type="ECO:0000259" key="6">
    <source>
        <dbReference type="PROSITE" id="PS50801"/>
    </source>
</evidence>
<keyword evidence="2 5" id="KW-0812">Transmembrane</keyword>
<dbReference type="InterPro" id="IPR036513">
    <property type="entry name" value="STAS_dom_sf"/>
</dbReference>
<dbReference type="RefSeq" id="WP_092363164.1">
    <property type="nucleotide sequence ID" value="NZ_BMGV01000003.1"/>
</dbReference>
<evidence type="ECO:0000256" key="4">
    <source>
        <dbReference type="ARBA" id="ARBA00023136"/>
    </source>
</evidence>
<dbReference type="OrthoDB" id="9769739at2"/>
<keyword evidence="3 5" id="KW-1133">Transmembrane helix</keyword>
<gene>
    <name evidence="7" type="ORF">SAMN05444007_10326</name>
</gene>
<sequence length="577" mass="60543">MRIAQYFPILDWGRTYDRAALSNDLIAAVIVTIMLIPQSLAYALLAGLPPEVGIYASIAPIILYAIFGTSRALAVGPVAVVSLLTASAIGQVAEQGTAGYAVAALTLAFLSGGILVLLGVLRLGFLANFLSHPVISGFITASGILIATSQLKHVLGIDAHGHTLPEMIVSVVGHLGQVNPITVAIGVSATAILFWVRLGLKPFLRKLGASPKLADVATKAGPVAAVVATTLAVWLFSLDSAGVRTVGEVPQSLPPLTMPGLSPELVQALFVPAILISVIGFVESVSVAQTLAAKKRQRIDPDQELIGLGAANIGAAFTGGYPVTGGFARSVVNFDAGAETPAAGAYTALGLAIAAVALTPLVYYLPNATLAATIIVAVLSLVDFKILKKIWGYSKSDFTAVTATILLTLGLGVEVGVASGVVISVLLHLFKTSRPHVAEVGLVSGSQHFRNIHRHKVETSSQVLTLRVDESLYFINARFLEDMVQARVAEGGSIKHVILMFSAVNEVDFSALESLEAINEHLKDMNVGLHLSEVKGPVMDRLKQSHLLEHLNGDVFLSQFDAWQALAGRALVEPAAQ</sequence>
<keyword evidence="8" id="KW-1185">Reference proteome</keyword>
<evidence type="ECO:0000256" key="5">
    <source>
        <dbReference type="SAM" id="Phobius"/>
    </source>
</evidence>
<evidence type="ECO:0000313" key="7">
    <source>
        <dbReference type="EMBL" id="SEI96422.1"/>
    </source>
</evidence>
<dbReference type="InterPro" id="IPR011547">
    <property type="entry name" value="SLC26A/SulP_dom"/>
</dbReference>
<keyword evidence="4 5" id="KW-0472">Membrane</keyword>
<evidence type="ECO:0000256" key="3">
    <source>
        <dbReference type="ARBA" id="ARBA00022989"/>
    </source>
</evidence>
<feature type="transmembrane region" description="Helical" evidence="5">
    <location>
        <begin position="343"/>
        <end position="363"/>
    </location>
</feature>
<evidence type="ECO:0000256" key="2">
    <source>
        <dbReference type="ARBA" id="ARBA00022692"/>
    </source>
</evidence>
<feature type="transmembrane region" description="Helical" evidence="5">
    <location>
        <begin position="99"/>
        <end position="121"/>
    </location>
</feature>
<dbReference type="PROSITE" id="PS50801">
    <property type="entry name" value="STAS"/>
    <property type="match status" value="1"/>
</dbReference>
<dbReference type="Gene3D" id="3.30.750.24">
    <property type="entry name" value="STAS domain"/>
    <property type="match status" value="1"/>
</dbReference>
<proteinExistence type="predicted"/>
<dbReference type="Pfam" id="PF01740">
    <property type="entry name" value="STAS"/>
    <property type="match status" value="1"/>
</dbReference>
<dbReference type="CDD" id="cd07042">
    <property type="entry name" value="STAS_SulP_like_sulfate_transporter"/>
    <property type="match status" value="1"/>
</dbReference>
<dbReference type="AlphaFoldDB" id="A0A1H6V7V5"/>
<dbReference type="Proteomes" id="UP000199379">
    <property type="component" value="Unassembled WGS sequence"/>
</dbReference>
<organism evidence="7 8">
    <name type="scientific">Cribrihabitans marinus</name>
    <dbReference type="NCBI Taxonomy" id="1227549"/>
    <lineage>
        <taxon>Bacteria</taxon>
        <taxon>Pseudomonadati</taxon>
        <taxon>Pseudomonadota</taxon>
        <taxon>Alphaproteobacteria</taxon>
        <taxon>Rhodobacterales</taxon>
        <taxon>Paracoccaceae</taxon>
        <taxon>Cribrihabitans</taxon>
    </lineage>
</organism>
<feature type="transmembrane region" description="Helical" evidence="5">
    <location>
        <begin position="133"/>
        <end position="151"/>
    </location>
</feature>
<dbReference type="GO" id="GO:0016020">
    <property type="term" value="C:membrane"/>
    <property type="evidence" value="ECO:0007669"/>
    <property type="project" value="UniProtKB-SubCell"/>
</dbReference>
<dbReference type="SUPFAM" id="SSF52091">
    <property type="entry name" value="SpoIIaa-like"/>
    <property type="match status" value="1"/>
</dbReference>
<comment type="subcellular location">
    <subcellularLocation>
        <location evidence="1">Membrane</location>
        <topology evidence="1">Multi-pass membrane protein</topology>
    </subcellularLocation>
</comment>
<evidence type="ECO:0000313" key="8">
    <source>
        <dbReference type="Proteomes" id="UP000199379"/>
    </source>
</evidence>
<evidence type="ECO:0000256" key="1">
    <source>
        <dbReference type="ARBA" id="ARBA00004141"/>
    </source>
</evidence>
<dbReference type="GO" id="GO:0055085">
    <property type="term" value="P:transmembrane transport"/>
    <property type="evidence" value="ECO:0007669"/>
    <property type="project" value="InterPro"/>
</dbReference>
<feature type="transmembrane region" description="Helical" evidence="5">
    <location>
        <begin position="399"/>
        <end position="427"/>
    </location>
</feature>
<accession>A0A1H6V7V5</accession>
<feature type="transmembrane region" description="Helical" evidence="5">
    <location>
        <begin position="171"/>
        <end position="196"/>
    </location>
</feature>
<dbReference type="NCBIfam" id="TIGR00815">
    <property type="entry name" value="sulP"/>
    <property type="match status" value="1"/>
</dbReference>